<dbReference type="Gene3D" id="3.30.300.280">
    <property type="entry name" value="S-adenosylmethionine synthetase, C-terminal domain"/>
    <property type="match status" value="2"/>
</dbReference>
<dbReference type="NCBIfam" id="NF003366">
    <property type="entry name" value="PRK04439.1-5"/>
    <property type="match status" value="1"/>
</dbReference>
<dbReference type="Proteomes" id="UP000184191">
    <property type="component" value="Unassembled WGS sequence"/>
</dbReference>
<dbReference type="STRING" id="1054996.SAMN05444414_1312"/>
<dbReference type="Gene3D" id="3.30.300.10">
    <property type="match status" value="1"/>
</dbReference>
<evidence type="ECO:0000256" key="1">
    <source>
        <dbReference type="SAM" id="MobiDB-lite"/>
    </source>
</evidence>
<sequence length="405" mass="44284">MKPTVTTLDTPEVETLDVEIVERKGLGHPDSICDAIAEQFSLSLCRFYLDRFGLVLHHNVDKALLWGGSARSAFGGGEVKQPFEFFVAGRATAEFKGIKVSVEELFHEAATTWLRQHMHALDPTTDAVFHTLTRPGSPDLVDLFLRQRSEGVALANDTSLGVGYAPLSELEMIVLRLEQHLNSPSVKAAHPEIGEDIKIMGVRKAGIIHLTIGCAFVDRFVSGLHEYCAAKTRVAEMAMQIGGRFSDRDIVVNVNAADNVATESVFMTVTGTSAESGDDGEAGRGNRANGLITPYRPMTMESIAGKNPITHVGKLYNLAAGLIAHALVEEIPDVIEAQCFLVSEIGRPVNEPQAVDIKLRLRDPARLPDARHFAQEIAADQISRLDQIWSQSLNGEIGFDRWPLK</sequence>
<gene>
    <name evidence="2" type="ORF">SAMN05444414_1312</name>
</gene>
<dbReference type="GO" id="GO:0016740">
    <property type="term" value="F:transferase activity"/>
    <property type="evidence" value="ECO:0007669"/>
    <property type="project" value="UniProtKB-KW"/>
</dbReference>
<protein>
    <submittedName>
        <fullName evidence="2">Methionine adenosyltransferase</fullName>
    </submittedName>
</protein>
<dbReference type="InterPro" id="IPR027790">
    <property type="entry name" value="AdoMet_synthase_2_family"/>
</dbReference>
<dbReference type="EMBL" id="FRBN01000031">
    <property type="protein sequence ID" value="SHL71179.1"/>
    <property type="molecule type" value="Genomic_DNA"/>
</dbReference>
<dbReference type="InterPro" id="IPR042544">
    <property type="entry name" value="AdoMet_synthase_3"/>
</dbReference>
<dbReference type="RefSeq" id="WP_073200375.1">
    <property type="nucleotide sequence ID" value="NZ_FRBN01000031.1"/>
</dbReference>
<organism evidence="2 3">
    <name type="scientific">Roseovarius marisflavi</name>
    <dbReference type="NCBI Taxonomy" id="1054996"/>
    <lineage>
        <taxon>Bacteria</taxon>
        <taxon>Pseudomonadati</taxon>
        <taxon>Pseudomonadota</taxon>
        <taxon>Alphaproteobacteria</taxon>
        <taxon>Rhodobacterales</taxon>
        <taxon>Roseobacteraceae</taxon>
        <taxon>Roseovarius</taxon>
    </lineage>
</organism>
<evidence type="ECO:0000313" key="2">
    <source>
        <dbReference type="EMBL" id="SHL71179.1"/>
    </source>
</evidence>
<dbReference type="PANTHER" id="PTHR36697">
    <property type="entry name" value="S-ADENOSYLMETHIONINE SYNTHASE"/>
    <property type="match status" value="1"/>
</dbReference>
<dbReference type="OrthoDB" id="9770738at2"/>
<name>A0A1M7CWF1_9RHOB</name>
<evidence type="ECO:0000313" key="3">
    <source>
        <dbReference type="Proteomes" id="UP000184191"/>
    </source>
</evidence>
<keyword evidence="3" id="KW-1185">Reference proteome</keyword>
<feature type="region of interest" description="Disordered" evidence="1">
    <location>
        <begin position="271"/>
        <end position="291"/>
    </location>
</feature>
<dbReference type="Pfam" id="PF01941">
    <property type="entry name" value="AdoMet_Synthase"/>
    <property type="match status" value="1"/>
</dbReference>
<keyword evidence="2" id="KW-0808">Transferase</keyword>
<accession>A0A1M7CWF1</accession>
<dbReference type="AlphaFoldDB" id="A0A1M7CWF1"/>
<proteinExistence type="predicted"/>
<reference evidence="3" key="1">
    <citation type="submission" date="2016-11" db="EMBL/GenBank/DDBJ databases">
        <authorList>
            <person name="Varghese N."/>
            <person name="Submissions S."/>
        </authorList>
    </citation>
    <scope>NUCLEOTIDE SEQUENCE [LARGE SCALE GENOMIC DNA]</scope>
    <source>
        <strain evidence="3">DSM 29327</strain>
    </source>
</reference>
<dbReference type="PANTHER" id="PTHR36697:SF1">
    <property type="entry name" value="S-ADENOSYLMETHIONINE SYNTHASE"/>
    <property type="match status" value="1"/>
</dbReference>